<dbReference type="Gene3D" id="3.60.21.10">
    <property type="match status" value="1"/>
</dbReference>
<dbReference type="EMBL" id="JACRSW010000009">
    <property type="protein sequence ID" value="MBC8556666.1"/>
    <property type="molecule type" value="Genomic_DNA"/>
</dbReference>
<comment type="caution">
    <text evidence="5">The sequence shown here is derived from an EMBL/GenBank/DDBJ whole genome shotgun (WGS) entry which is preliminary data.</text>
</comment>
<feature type="signal peptide" evidence="3">
    <location>
        <begin position="1"/>
        <end position="35"/>
    </location>
</feature>
<dbReference type="InterPro" id="IPR052169">
    <property type="entry name" value="CW_Biosynth-Accessory"/>
</dbReference>
<dbReference type="InterPro" id="IPR019079">
    <property type="entry name" value="Capsule_synth_CapA"/>
</dbReference>
<evidence type="ECO:0000313" key="6">
    <source>
        <dbReference type="Proteomes" id="UP000637513"/>
    </source>
</evidence>
<dbReference type="Pfam" id="PF09587">
    <property type="entry name" value="PGA_cap"/>
    <property type="match status" value="1"/>
</dbReference>
<comment type="similarity">
    <text evidence="1">Belongs to the CapA family.</text>
</comment>
<dbReference type="CDD" id="cd07381">
    <property type="entry name" value="MPP_CapA"/>
    <property type="match status" value="1"/>
</dbReference>
<proteinExistence type="inferred from homology"/>
<feature type="compositionally biased region" description="Low complexity" evidence="2">
    <location>
        <begin position="83"/>
        <end position="103"/>
    </location>
</feature>
<feature type="region of interest" description="Disordered" evidence="2">
    <location>
        <begin position="38"/>
        <end position="103"/>
    </location>
</feature>
<keyword evidence="3" id="KW-0732">Signal</keyword>
<accession>A0ABR7MS84</accession>
<name>A0ABR7MS84_9FIRM</name>
<feature type="chain" id="PRO_5046148864" evidence="3">
    <location>
        <begin position="36"/>
        <end position="423"/>
    </location>
</feature>
<dbReference type="PANTHER" id="PTHR33393">
    <property type="entry name" value="POLYGLUTAMINE SYNTHESIS ACCESSORY PROTEIN RV0574C-RELATED"/>
    <property type="match status" value="1"/>
</dbReference>
<evidence type="ECO:0000313" key="5">
    <source>
        <dbReference type="EMBL" id="MBC8556666.1"/>
    </source>
</evidence>
<evidence type="ECO:0000256" key="2">
    <source>
        <dbReference type="SAM" id="MobiDB-lite"/>
    </source>
</evidence>
<dbReference type="RefSeq" id="WP_249302968.1">
    <property type="nucleotide sequence ID" value="NZ_JACRSW010000009.1"/>
</dbReference>
<gene>
    <name evidence="5" type="ORF">H8700_02925</name>
</gene>
<dbReference type="InterPro" id="IPR029052">
    <property type="entry name" value="Metallo-depent_PP-like"/>
</dbReference>
<dbReference type="Proteomes" id="UP000637513">
    <property type="component" value="Unassembled WGS sequence"/>
</dbReference>
<dbReference type="SMART" id="SM00854">
    <property type="entry name" value="PGA_cap"/>
    <property type="match status" value="1"/>
</dbReference>
<evidence type="ECO:0000256" key="1">
    <source>
        <dbReference type="ARBA" id="ARBA00005662"/>
    </source>
</evidence>
<dbReference type="PANTHER" id="PTHR33393:SF13">
    <property type="entry name" value="PGA BIOSYNTHESIS PROTEIN CAPA"/>
    <property type="match status" value="1"/>
</dbReference>
<evidence type="ECO:0000259" key="4">
    <source>
        <dbReference type="SMART" id="SM00854"/>
    </source>
</evidence>
<dbReference type="SUPFAM" id="SSF56300">
    <property type="entry name" value="Metallo-dependent phosphatases"/>
    <property type="match status" value="1"/>
</dbReference>
<reference evidence="5 6" key="1">
    <citation type="submission" date="2020-08" db="EMBL/GenBank/DDBJ databases">
        <title>Genome public.</title>
        <authorList>
            <person name="Liu C."/>
            <person name="Sun Q."/>
        </authorList>
    </citation>
    <scope>NUCLEOTIDE SEQUENCE [LARGE SCALE GENOMIC DNA]</scope>
    <source>
        <strain evidence="5 6">BX3</strain>
    </source>
</reference>
<organism evidence="5 6">
    <name type="scientific">Jutongia hominis</name>
    <dbReference type="NCBI Taxonomy" id="2763664"/>
    <lineage>
        <taxon>Bacteria</taxon>
        <taxon>Bacillati</taxon>
        <taxon>Bacillota</taxon>
        <taxon>Clostridia</taxon>
        <taxon>Lachnospirales</taxon>
        <taxon>Lachnospiraceae</taxon>
        <taxon>Jutongia</taxon>
    </lineage>
</organism>
<sequence>MRKKITQNKKTVLTRLTSFLIAGSIIVAPICAVHATPTATQKNSSASTKTTQTIRKGSSTSAKTAQTTHKGSSASAKTTPAVKKGSSASAKTTQTTKKSSQASSKSSLTKITISAAGDCTLGSDIKSPASVNFYAKYREKKNPSYFLKKVKPIFKRDDMTLVNFEGTLTNRTTRAPKTFAFKGNASYLKILQKGSVESVSFANNHCRDYGVGSYRDTIKTFRKQKMPFASYGKTTIYKTKGKKIGMVAVNGLDGVSSSKNYIKSGLHKLKKQKADLIIVSMHCGIERTYTPNADQKTLAHYAIDHGANLVLGHHPHVLQGIEKYKSAYIVYSLANFCFGGNTNPPDKDTMIYQQTFVFQNDKLKKTNRIKIIPCSVSSSSGINNYQPTPATGKKATKIIQRVNRYSKSLGKVSFGKNGKIRSY</sequence>
<feature type="compositionally biased region" description="Polar residues" evidence="2">
    <location>
        <begin position="38"/>
        <end position="78"/>
    </location>
</feature>
<evidence type="ECO:0000256" key="3">
    <source>
        <dbReference type="SAM" id="SignalP"/>
    </source>
</evidence>
<protein>
    <submittedName>
        <fullName evidence="5">CapA family protein</fullName>
    </submittedName>
</protein>
<keyword evidence="6" id="KW-1185">Reference proteome</keyword>
<feature type="domain" description="Capsule synthesis protein CapA" evidence="4">
    <location>
        <begin position="112"/>
        <end position="340"/>
    </location>
</feature>